<dbReference type="GO" id="GO:0004617">
    <property type="term" value="F:phosphoglycerate dehydrogenase activity"/>
    <property type="evidence" value="ECO:0007669"/>
    <property type="project" value="UniProtKB-UniRule"/>
</dbReference>
<dbReference type="PANTHER" id="PTHR42789:SF1">
    <property type="entry name" value="D-ISOMER SPECIFIC 2-HYDROXYACID DEHYDROGENASE FAMILY PROTEIN (AFU_ORTHOLOGUE AFUA_6G10090)"/>
    <property type="match status" value="1"/>
</dbReference>
<dbReference type="GO" id="GO:0051287">
    <property type="term" value="F:NAD binding"/>
    <property type="evidence" value="ECO:0007669"/>
    <property type="project" value="UniProtKB-UniRule"/>
</dbReference>
<dbReference type="EMBL" id="JALBUF010000012">
    <property type="protein sequence ID" value="MCI0184312.1"/>
    <property type="molecule type" value="Genomic_DNA"/>
</dbReference>
<evidence type="ECO:0000256" key="4">
    <source>
        <dbReference type="ARBA" id="ARBA00021582"/>
    </source>
</evidence>
<dbReference type="Gene3D" id="3.30.70.260">
    <property type="match status" value="1"/>
</dbReference>
<dbReference type="FunFam" id="3.30.70.260:FF:000008">
    <property type="entry name" value="D-3-phosphoglycerate dehydrogenase, chloroplastic"/>
    <property type="match status" value="1"/>
</dbReference>
<name>A0A9X1VDZ5_9BACL</name>
<evidence type="ECO:0000256" key="3">
    <source>
        <dbReference type="ARBA" id="ARBA00005854"/>
    </source>
</evidence>
<dbReference type="CDD" id="cd12173">
    <property type="entry name" value="PGDH_4"/>
    <property type="match status" value="1"/>
</dbReference>
<comment type="catalytic activity">
    <reaction evidence="10 11">
        <text>(2R)-3-phosphoglycerate + NAD(+) = 3-phosphooxypyruvate + NADH + H(+)</text>
        <dbReference type="Rhea" id="RHEA:12641"/>
        <dbReference type="ChEBI" id="CHEBI:15378"/>
        <dbReference type="ChEBI" id="CHEBI:18110"/>
        <dbReference type="ChEBI" id="CHEBI:57540"/>
        <dbReference type="ChEBI" id="CHEBI:57945"/>
        <dbReference type="ChEBI" id="CHEBI:58272"/>
        <dbReference type="EC" id="1.1.1.95"/>
    </reaction>
</comment>
<dbReference type="InterPro" id="IPR036291">
    <property type="entry name" value="NAD(P)-bd_dom_sf"/>
</dbReference>
<comment type="caution">
    <text evidence="13">The sequence shown here is derived from an EMBL/GenBank/DDBJ whole genome shotgun (WGS) entry which is preliminary data.</text>
</comment>
<dbReference type="SUPFAM" id="SSF143548">
    <property type="entry name" value="Serine metabolism enzymes domain"/>
    <property type="match status" value="1"/>
</dbReference>
<feature type="domain" description="ACT" evidence="12">
    <location>
        <begin position="455"/>
        <end position="531"/>
    </location>
</feature>
<dbReference type="InterPro" id="IPR029009">
    <property type="entry name" value="ASB_dom_sf"/>
</dbReference>
<dbReference type="InterPro" id="IPR050857">
    <property type="entry name" value="D-2-hydroxyacid_DH"/>
</dbReference>
<evidence type="ECO:0000313" key="14">
    <source>
        <dbReference type="Proteomes" id="UP001139263"/>
    </source>
</evidence>
<accession>A0A9X1VDZ5</accession>
<protein>
    <recommendedName>
        <fullName evidence="4 11">D-3-phosphoglycerate dehydrogenase</fullName>
        <ecNumber evidence="11">1.1.1.95</ecNumber>
    </recommendedName>
</protein>
<dbReference type="Gene3D" id="3.30.1330.90">
    <property type="entry name" value="D-3-phosphoglycerate dehydrogenase, domain 3"/>
    <property type="match status" value="1"/>
</dbReference>
<keyword evidence="14" id="KW-1185">Reference proteome</keyword>
<dbReference type="EC" id="1.1.1.95" evidence="11"/>
<comment type="pathway">
    <text evidence="2 11">Amino-acid biosynthesis; L-serine biosynthesis; L-serine from 3-phospho-D-glycerate: step 1/3.</text>
</comment>
<comment type="catalytic activity">
    <reaction evidence="9">
        <text>(R)-2-hydroxyglutarate + NAD(+) = 2-oxoglutarate + NADH + H(+)</text>
        <dbReference type="Rhea" id="RHEA:49612"/>
        <dbReference type="ChEBI" id="CHEBI:15378"/>
        <dbReference type="ChEBI" id="CHEBI:15801"/>
        <dbReference type="ChEBI" id="CHEBI:16810"/>
        <dbReference type="ChEBI" id="CHEBI:57540"/>
        <dbReference type="ChEBI" id="CHEBI:57945"/>
        <dbReference type="EC" id="1.1.1.399"/>
    </reaction>
</comment>
<dbReference type="Pfam" id="PF02826">
    <property type="entry name" value="2-Hacid_dh_C"/>
    <property type="match status" value="1"/>
</dbReference>
<gene>
    <name evidence="13" type="primary">serA</name>
    <name evidence="13" type="ORF">MM817_02607</name>
</gene>
<dbReference type="CDD" id="cd04902">
    <property type="entry name" value="ACT_3PGDH-xct"/>
    <property type="match status" value="1"/>
</dbReference>
<dbReference type="Pfam" id="PF19304">
    <property type="entry name" value="PGDH_inter"/>
    <property type="match status" value="1"/>
</dbReference>
<dbReference type="RefSeq" id="WP_241715878.1">
    <property type="nucleotide sequence ID" value="NZ_JALBUF010000012.1"/>
</dbReference>
<dbReference type="InterPro" id="IPR029752">
    <property type="entry name" value="D-isomer_DH_CS1"/>
</dbReference>
<evidence type="ECO:0000256" key="1">
    <source>
        <dbReference type="ARBA" id="ARBA00003800"/>
    </source>
</evidence>
<dbReference type="InterPro" id="IPR006140">
    <property type="entry name" value="D-isomer_DH_NAD-bd"/>
</dbReference>
<keyword evidence="7 11" id="KW-0520">NAD</keyword>
<dbReference type="InterPro" id="IPR006139">
    <property type="entry name" value="D-isomer_2_OHA_DH_cat_dom"/>
</dbReference>
<comment type="function">
    <text evidence="1">Catalyzes the reversible oxidation of 3-phospho-D-glycerate to 3-phosphonooxypyruvate, the first step of the phosphorylated L-serine biosynthesis pathway. Also catalyzes the reversible oxidation of 2-hydroxyglutarate to 2-oxoglutarate.</text>
</comment>
<evidence type="ECO:0000256" key="5">
    <source>
        <dbReference type="ARBA" id="ARBA00022605"/>
    </source>
</evidence>
<sequence length="531" mass="57492">MQRILVTDPISEQGLHELYAAGDFEIVEKVGISAGELVHVIAEFDALLVRSQTKVTKEVILAGKKLRVIGRAGVGVDNIDVRAATKAGILVINAPDGNTVTTAEFTFSMMLALARHIPQANASLRSGKWERTLFTGVELRDKILGIVGFGRIGTEVAKRAQVFGMQVIAYDPFLSVTRGEKLGIQVASLDETIQKADFITVHTPLTKDTRHLISDKEFAMMKRGVKVLNCARGGIIDEAALIRALDEGVVSGAALDVYEEEPAMANPLLSYPQVIATPHLGASTVEAQVNVAVDVAVGLIRLLRGESYPHTVNLPALSAEARKKVEPFVQLGEIIGSMAAQTIRGSVQQVQIKYFGEPITQPIDAITRSILKGVLTHFYREEVHLISANLIAEEIGIEVIETKQPRHATYANLIEVQLSGDQSKVAVAGTVIPGHGLHIIQMDEYSVDIAPSEAMVLTWHRDQPGMIGHVGGILGQSGVNIASMQVSRQENGGQAMMILGVDREVDAMHLKQIRDTVGMDRVLYIELPIQS</sequence>
<evidence type="ECO:0000259" key="12">
    <source>
        <dbReference type="PROSITE" id="PS51671"/>
    </source>
</evidence>
<evidence type="ECO:0000256" key="11">
    <source>
        <dbReference type="RuleBase" id="RU363003"/>
    </source>
</evidence>
<dbReference type="FunFam" id="3.40.50.720:FF:000021">
    <property type="entry name" value="D-3-phosphoglycerate dehydrogenase"/>
    <property type="match status" value="1"/>
</dbReference>
<dbReference type="InterPro" id="IPR002912">
    <property type="entry name" value="ACT_dom"/>
</dbReference>
<dbReference type="InterPro" id="IPR045626">
    <property type="entry name" value="PGDH_ASB_dom"/>
</dbReference>
<dbReference type="NCBIfam" id="TIGR01327">
    <property type="entry name" value="PGDH"/>
    <property type="match status" value="1"/>
</dbReference>
<dbReference type="Pfam" id="PF01842">
    <property type="entry name" value="ACT"/>
    <property type="match status" value="1"/>
</dbReference>
<dbReference type="PANTHER" id="PTHR42789">
    <property type="entry name" value="D-ISOMER SPECIFIC 2-HYDROXYACID DEHYDROGENASE FAMILY PROTEIN (AFU_ORTHOLOGUE AFUA_6G10090)"/>
    <property type="match status" value="1"/>
</dbReference>
<evidence type="ECO:0000313" key="13">
    <source>
        <dbReference type="EMBL" id="MCI0184312.1"/>
    </source>
</evidence>
<proteinExistence type="inferred from homology"/>
<dbReference type="Pfam" id="PF00389">
    <property type="entry name" value="2-Hacid_dh"/>
    <property type="match status" value="1"/>
</dbReference>
<dbReference type="SUPFAM" id="SSF55021">
    <property type="entry name" value="ACT-like"/>
    <property type="match status" value="1"/>
</dbReference>
<dbReference type="InterPro" id="IPR006236">
    <property type="entry name" value="PGDH"/>
</dbReference>
<dbReference type="Gene3D" id="3.40.50.720">
    <property type="entry name" value="NAD(P)-binding Rossmann-like Domain"/>
    <property type="match status" value="2"/>
</dbReference>
<evidence type="ECO:0000256" key="10">
    <source>
        <dbReference type="ARBA" id="ARBA00048731"/>
    </source>
</evidence>
<dbReference type="AlphaFoldDB" id="A0A9X1VDZ5"/>
<evidence type="ECO:0000256" key="2">
    <source>
        <dbReference type="ARBA" id="ARBA00005216"/>
    </source>
</evidence>
<organism evidence="13 14">
    <name type="scientific">Sulfoacidibacillus ferrooxidans</name>
    <dbReference type="NCBI Taxonomy" id="2005001"/>
    <lineage>
        <taxon>Bacteria</taxon>
        <taxon>Bacillati</taxon>
        <taxon>Bacillota</taxon>
        <taxon>Bacilli</taxon>
        <taxon>Bacillales</taxon>
        <taxon>Alicyclobacillaceae</taxon>
        <taxon>Sulfoacidibacillus</taxon>
    </lineage>
</organism>
<keyword evidence="6 11" id="KW-0560">Oxidoreductase</keyword>
<dbReference type="SUPFAM" id="SSF51735">
    <property type="entry name" value="NAD(P)-binding Rossmann-fold domains"/>
    <property type="match status" value="1"/>
</dbReference>
<dbReference type="InterPro" id="IPR045865">
    <property type="entry name" value="ACT-like_dom_sf"/>
</dbReference>
<dbReference type="PROSITE" id="PS51671">
    <property type="entry name" value="ACT"/>
    <property type="match status" value="1"/>
</dbReference>
<evidence type="ECO:0000256" key="9">
    <source>
        <dbReference type="ARBA" id="ARBA00048126"/>
    </source>
</evidence>
<evidence type="ECO:0000256" key="8">
    <source>
        <dbReference type="ARBA" id="ARBA00023299"/>
    </source>
</evidence>
<evidence type="ECO:0000256" key="6">
    <source>
        <dbReference type="ARBA" id="ARBA00023002"/>
    </source>
</evidence>
<dbReference type="SUPFAM" id="SSF52283">
    <property type="entry name" value="Formate/glycerate dehydrogenase catalytic domain-like"/>
    <property type="match status" value="1"/>
</dbReference>
<comment type="similarity">
    <text evidence="3 11">Belongs to the D-isomer specific 2-hydroxyacid dehydrogenase family.</text>
</comment>
<dbReference type="Proteomes" id="UP001139263">
    <property type="component" value="Unassembled WGS sequence"/>
</dbReference>
<reference evidence="13" key="1">
    <citation type="submission" date="2022-03" db="EMBL/GenBank/DDBJ databases">
        <title>Draft Genome Sequence of Firmicute Strain S0AB, a Heterotrophic Iron/Sulfur-Oxidizing Extreme Acidophile.</title>
        <authorList>
            <person name="Vergara E."/>
            <person name="Pakostova E."/>
            <person name="Johnson D.B."/>
            <person name="Holmes D.S."/>
        </authorList>
    </citation>
    <scope>NUCLEOTIDE SEQUENCE</scope>
    <source>
        <strain evidence="13">S0AB</strain>
    </source>
</reference>
<evidence type="ECO:0000256" key="7">
    <source>
        <dbReference type="ARBA" id="ARBA00023027"/>
    </source>
</evidence>
<keyword evidence="5 11" id="KW-0028">Amino-acid biosynthesis</keyword>
<keyword evidence="8 11" id="KW-0718">Serine biosynthesis</keyword>
<dbReference type="PROSITE" id="PS00065">
    <property type="entry name" value="D_2_HYDROXYACID_DH_1"/>
    <property type="match status" value="1"/>
</dbReference>
<dbReference type="GO" id="GO:0006564">
    <property type="term" value="P:L-serine biosynthetic process"/>
    <property type="evidence" value="ECO:0007669"/>
    <property type="project" value="UniProtKB-UniRule"/>
</dbReference>